<dbReference type="GO" id="GO:0004713">
    <property type="term" value="F:protein tyrosine kinase activity"/>
    <property type="evidence" value="ECO:0007669"/>
    <property type="project" value="TreeGrafter"/>
</dbReference>
<dbReference type="OrthoDB" id="9794577at2"/>
<keyword evidence="5" id="KW-1185">Reference proteome</keyword>
<gene>
    <name evidence="3" type="ORF">ARMA_0755</name>
    <name evidence="4" type="ORF">SE16_12520</name>
</gene>
<dbReference type="NCBIfam" id="TIGR01007">
    <property type="entry name" value="eps_fam"/>
    <property type="match status" value="1"/>
</dbReference>
<protein>
    <submittedName>
        <fullName evidence="3">Uncharacterized protein</fullName>
    </submittedName>
</protein>
<dbReference type="InterPro" id="IPR050445">
    <property type="entry name" value="Bact_polysacc_biosynth/exp"/>
</dbReference>
<evidence type="ECO:0000313" key="5">
    <source>
        <dbReference type="Proteomes" id="UP000037784"/>
    </source>
</evidence>
<reference evidence="4 6" key="2">
    <citation type="submission" date="2015-07" db="EMBL/GenBank/DDBJ databases">
        <title>Whole genome sequence of Ardenticatena maritima DSM 23922.</title>
        <authorList>
            <person name="Hemp J."/>
            <person name="Ward L.M."/>
            <person name="Pace L.A."/>
            <person name="Fischer W.W."/>
        </authorList>
    </citation>
    <scope>NUCLEOTIDE SEQUENCE [LARGE SCALE GENOMIC DNA]</scope>
    <source>
        <strain evidence="4 6">110S</strain>
    </source>
</reference>
<comment type="caution">
    <text evidence="3">The sequence shown here is derived from an EMBL/GenBank/DDBJ whole genome shotgun (WGS) entry which is preliminary data.</text>
</comment>
<dbReference type="Proteomes" id="UP000050502">
    <property type="component" value="Unassembled WGS sequence"/>
</dbReference>
<evidence type="ECO:0000256" key="2">
    <source>
        <dbReference type="ARBA" id="ARBA00022840"/>
    </source>
</evidence>
<name>A0A0M8K7I7_9CHLR</name>
<dbReference type="InterPro" id="IPR005702">
    <property type="entry name" value="Wzc-like_C"/>
</dbReference>
<proteinExistence type="predicted"/>
<dbReference type="RefSeq" id="WP_054492268.1">
    <property type="nucleotide sequence ID" value="NZ_BBZA01000048.1"/>
</dbReference>
<dbReference type="Gene3D" id="3.40.50.300">
    <property type="entry name" value="P-loop containing nucleotide triphosphate hydrolases"/>
    <property type="match status" value="1"/>
</dbReference>
<reference evidence="3 5" key="1">
    <citation type="journal article" date="2015" name="Genome Announc.">
        <title>Draft Genome Sequence of a Heterotrophic Facultative Anaerobic Thermophilic Bacterium, Ardenticatena maritima Strain 110ST.</title>
        <authorList>
            <person name="Kawaichi S."/>
            <person name="Yoshida T."/>
            <person name="Sako Y."/>
            <person name="Nakamura R."/>
        </authorList>
    </citation>
    <scope>NUCLEOTIDE SEQUENCE [LARGE SCALE GENOMIC DNA]</scope>
    <source>
        <strain evidence="3 5">110S</strain>
    </source>
</reference>
<dbReference type="SUPFAM" id="SSF52540">
    <property type="entry name" value="P-loop containing nucleoside triphosphate hydrolases"/>
    <property type="match status" value="1"/>
</dbReference>
<dbReference type="GO" id="GO:0005886">
    <property type="term" value="C:plasma membrane"/>
    <property type="evidence" value="ECO:0007669"/>
    <property type="project" value="TreeGrafter"/>
</dbReference>
<dbReference type="InterPro" id="IPR027417">
    <property type="entry name" value="P-loop_NTPase"/>
</dbReference>
<dbReference type="AlphaFoldDB" id="A0A0M8K7I7"/>
<sequence>MSTRTSSLNLVTVKEPNSAAAEAYRRLRTNLEFAALTGKIETLVVAAPGPGEGATITAANLAVVLAQANKRVILVDADLRHPSLHTIFGLPLEPGLTDMMRRPELLDEPPLQPTGVEGLWVLTSGGTPPNPAELIASPQMRAIIEALRERADMVIFDAPPVVPVTDASVLATRTDGVLLVLRAGKTRREQAARARELLDQVQARIVGSVLTDVDVDVDVSEY</sequence>
<dbReference type="PANTHER" id="PTHR32309">
    <property type="entry name" value="TYROSINE-PROTEIN KINASE"/>
    <property type="match status" value="1"/>
</dbReference>
<dbReference type="Proteomes" id="UP000037784">
    <property type="component" value="Unassembled WGS sequence"/>
</dbReference>
<dbReference type="GO" id="GO:0005524">
    <property type="term" value="F:ATP binding"/>
    <property type="evidence" value="ECO:0007669"/>
    <property type="project" value="UniProtKB-KW"/>
</dbReference>
<dbReference type="STRING" id="872965.SE16_12520"/>
<dbReference type="InParanoid" id="A0A0M8K7I7"/>
<dbReference type="FunCoup" id="A0A0M8K7I7">
    <property type="interactions" value="27"/>
</dbReference>
<dbReference type="InterPro" id="IPR033756">
    <property type="entry name" value="YlxH/NBP35"/>
</dbReference>
<dbReference type="Pfam" id="PF10609">
    <property type="entry name" value="ParA"/>
    <property type="match status" value="1"/>
</dbReference>
<evidence type="ECO:0000256" key="1">
    <source>
        <dbReference type="ARBA" id="ARBA00022741"/>
    </source>
</evidence>
<dbReference type="PANTHER" id="PTHR32309:SF13">
    <property type="entry name" value="FERRIC ENTEROBACTIN TRANSPORT PROTEIN FEPE"/>
    <property type="match status" value="1"/>
</dbReference>
<organism evidence="3 5">
    <name type="scientific">Ardenticatena maritima</name>
    <dbReference type="NCBI Taxonomy" id="872965"/>
    <lineage>
        <taxon>Bacteria</taxon>
        <taxon>Bacillati</taxon>
        <taxon>Chloroflexota</taxon>
        <taxon>Ardenticatenia</taxon>
        <taxon>Ardenticatenales</taxon>
        <taxon>Ardenticatenaceae</taxon>
        <taxon>Ardenticatena</taxon>
    </lineage>
</organism>
<reference evidence="5" key="3">
    <citation type="submission" date="2015-08" db="EMBL/GenBank/DDBJ databases">
        <title>Draft Genome Sequence of a Heterotrophic Facultative Anaerobic Bacterium Ardenticatena maritima Strain 110S.</title>
        <authorList>
            <person name="Kawaichi S."/>
            <person name="Yoshida T."/>
            <person name="Sako Y."/>
            <person name="Nakamura R."/>
        </authorList>
    </citation>
    <scope>NUCLEOTIDE SEQUENCE [LARGE SCALE GENOMIC DNA]</scope>
    <source>
        <strain evidence="5">110S</strain>
    </source>
</reference>
<evidence type="ECO:0000313" key="3">
    <source>
        <dbReference type="EMBL" id="GAP62332.1"/>
    </source>
</evidence>
<keyword evidence="1" id="KW-0547">Nucleotide-binding</keyword>
<evidence type="ECO:0000313" key="6">
    <source>
        <dbReference type="Proteomes" id="UP000050502"/>
    </source>
</evidence>
<dbReference type="EMBL" id="BBZA01000048">
    <property type="protein sequence ID" value="GAP62332.1"/>
    <property type="molecule type" value="Genomic_DNA"/>
</dbReference>
<keyword evidence="2" id="KW-0067">ATP-binding</keyword>
<dbReference type="EMBL" id="LGKN01000006">
    <property type="protein sequence ID" value="KPL87304.1"/>
    <property type="molecule type" value="Genomic_DNA"/>
</dbReference>
<accession>A0A0M8K7I7</accession>
<dbReference type="CDD" id="cd05387">
    <property type="entry name" value="BY-kinase"/>
    <property type="match status" value="1"/>
</dbReference>
<evidence type="ECO:0000313" key="4">
    <source>
        <dbReference type="EMBL" id="KPL87304.1"/>
    </source>
</evidence>